<feature type="compositionally biased region" description="Polar residues" evidence="1">
    <location>
        <begin position="550"/>
        <end position="559"/>
    </location>
</feature>
<feature type="compositionally biased region" description="Polar residues" evidence="1">
    <location>
        <begin position="596"/>
        <end position="607"/>
    </location>
</feature>
<feature type="compositionally biased region" description="Basic and acidic residues" evidence="1">
    <location>
        <begin position="1149"/>
        <end position="1166"/>
    </location>
</feature>
<feature type="region of interest" description="Disordered" evidence="1">
    <location>
        <begin position="168"/>
        <end position="673"/>
    </location>
</feature>
<feature type="region of interest" description="Disordered" evidence="1">
    <location>
        <begin position="1538"/>
        <end position="1665"/>
    </location>
</feature>
<feature type="compositionally biased region" description="Pro residues" evidence="1">
    <location>
        <begin position="1547"/>
        <end position="1557"/>
    </location>
</feature>
<feature type="region of interest" description="Disordered" evidence="1">
    <location>
        <begin position="909"/>
        <end position="949"/>
    </location>
</feature>
<accession>A0AAD5XJG7</accession>
<feature type="region of interest" description="Disordered" evidence="1">
    <location>
        <begin position="1467"/>
        <end position="1515"/>
    </location>
</feature>
<dbReference type="InterPro" id="IPR011993">
    <property type="entry name" value="PH-like_dom_sf"/>
</dbReference>
<dbReference type="Gene3D" id="1.10.1000.11">
    <property type="entry name" value="Arf Nucleotide-binding Site Opener,domain 2"/>
    <property type="match status" value="1"/>
</dbReference>
<dbReference type="Pfam" id="PF01369">
    <property type="entry name" value="Sec7"/>
    <property type="match status" value="1"/>
</dbReference>
<feature type="domain" description="SEC7" evidence="2">
    <location>
        <begin position="699"/>
        <end position="909"/>
    </location>
</feature>
<dbReference type="PANTHER" id="PTHR10663:SF373">
    <property type="entry name" value="PH AND SEC7 DOMAIN-CONTAINING PROTEIN C11E3.11C"/>
    <property type="match status" value="1"/>
</dbReference>
<feature type="compositionally biased region" description="Low complexity" evidence="1">
    <location>
        <begin position="540"/>
        <end position="549"/>
    </location>
</feature>
<dbReference type="PROSITE" id="PS50190">
    <property type="entry name" value="SEC7"/>
    <property type="match status" value="1"/>
</dbReference>
<name>A0AAD5XJG7_9FUNG</name>
<dbReference type="GO" id="GO:0032012">
    <property type="term" value="P:regulation of ARF protein signal transduction"/>
    <property type="evidence" value="ECO:0007669"/>
    <property type="project" value="InterPro"/>
</dbReference>
<feature type="compositionally biased region" description="Polar residues" evidence="1">
    <location>
        <begin position="1002"/>
        <end position="1016"/>
    </location>
</feature>
<dbReference type="SMART" id="SM00222">
    <property type="entry name" value="Sec7"/>
    <property type="match status" value="1"/>
</dbReference>
<feature type="compositionally biased region" description="Low complexity" evidence="1">
    <location>
        <begin position="61"/>
        <end position="97"/>
    </location>
</feature>
<feature type="region of interest" description="Disordered" evidence="1">
    <location>
        <begin position="1"/>
        <end position="150"/>
    </location>
</feature>
<feature type="compositionally biased region" description="Polar residues" evidence="1">
    <location>
        <begin position="1133"/>
        <end position="1146"/>
    </location>
</feature>
<keyword evidence="4" id="KW-1185">Reference proteome</keyword>
<evidence type="ECO:0000256" key="1">
    <source>
        <dbReference type="SAM" id="MobiDB-lite"/>
    </source>
</evidence>
<organism evidence="3 4">
    <name type="scientific">Geranomyces variabilis</name>
    <dbReference type="NCBI Taxonomy" id="109894"/>
    <lineage>
        <taxon>Eukaryota</taxon>
        <taxon>Fungi</taxon>
        <taxon>Fungi incertae sedis</taxon>
        <taxon>Chytridiomycota</taxon>
        <taxon>Chytridiomycota incertae sedis</taxon>
        <taxon>Chytridiomycetes</taxon>
        <taxon>Spizellomycetales</taxon>
        <taxon>Powellomycetaceae</taxon>
        <taxon>Geranomyces</taxon>
    </lineage>
</organism>
<feature type="compositionally biased region" description="Polar residues" evidence="1">
    <location>
        <begin position="134"/>
        <end position="145"/>
    </location>
</feature>
<feature type="compositionally biased region" description="Basic and acidic residues" evidence="1">
    <location>
        <begin position="380"/>
        <end position="397"/>
    </location>
</feature>
<feature type="compositionally biased region" description="Polar residues" evidence="1">
    <location>
        <begin position="196"/>
        <end position="209"/>
    </location>
</feature>
<dbReference type="SUPFAM" id="SSF50729">
    <property type="entry name" value="PH domain-like"/>
    <property type="match status" value="1"/>
</dbReference>
<dbReference type="Proteomes" id="UP001212152">
    <property type="component" value="Unassembled WGS sequence"/>
</dbReference>
<reference evidence="3" key="1">
    <citation type="submission" date="2020-05" db="EMBL/GenBank/DDBJ databases">
        <title>Phylogenomic resolution of chytrid fungi.</title>
        <authorList>
            <person name="Stajich J.E."/>
            <person name="Amses K."/>
            <person name="Simmons R."/>
            <person name="Seto K."/>
            <person name="Myers J."/>
            <person name="Bonds A."/>
            <person name="Quandt C.A."/>
            <person name="Barry K."/>
            <person name="Liu P."/>
            <person name="Grigoriev I."/>
            <person name="Longcore J.E."/>
            <person name="James T.Y."/>
        </authorList>
    </citation>
    <scope>NUCLEOTIDE SEQUENCE</scope>
    <source>
        <strain evidence="3">JEL0379</strain>
    </source>
</reference>
<feature type="region of interest" description="Disordered" evidence="1">
    <location>
        <begin position="983"/>
        <end position="1016"/>
    </location>
</feature>
<dbReference type="InterPro" id="IPR023394">
    <property type="entry name" value="Sec7_C_sf"/>
</dbReference>
<feature type="compositionally biased region" description="Polar residues" evidence="1">
    <location>
        <begin position="1592"/>
        <end position="1604"/>
    </location>
</feature>
<feature type="compositionally biased region" description="Low complexity" evidence="1">
    <location>
        <begin position="485"/>
        <end position="504"/>
    </location>
</feature>
<feature type="compositionally biased region" description="Polar residues" evidence="1">
    <location>
        <begin position="921"/>
        <end position="940"/>
    </location>
</feature>
<feature type="compositionally biased region" description="Basic and acidic residues" evidence="1">
    <location>
        <begin position="653"/>
        <end position="665"/>
    </location>
</feature>
<feature type="compositionally biased region" description="Basic and acidic residues" evidence="1">
    <location>
        <begin position="1646"/>
        <end position="1655"/>
    </location>
</feature>
<protein>
    <recommendedName>
        <fullName evidence="2">SEC7 domain-containing protein</fullName>
    </recommendedName>
</protein>
<feature type="compositionally biased region" description="Low complexity" evidence="1">
    <location>
        <begin position="1503"/>
        <end position="1515"/>
    </location>
</feature>
<proteinExistence type="predicted"/>
<dbReference type="PANTHER" id="PTHR10663">
    <property type="entry name" value="GUANYL-NUCLEOTIDE EXCHANGE FACTOR"/>
    <property type="match status" value="1"/>
</dbReference>
<feature type="region of interest" description="Disordered" evidence="1">
    <location>
        <begin position="1132"/>
        <end position="1166"/>
    </location>
</feature>
<dbReference type="GO" id="GO:0005085">
    <property type="term" value="F:guanyl-nucleotide exchange factor activity"/>
    <property type="evidence" value="ECO:0007669"/>
    <property type="project" value="InterPro"/>
</dbReference>
<dbReference type="InterPro" id="IPR035999">
    <property type="entry name" value="Sec7_dom_sf"/>
</dbReference>
<dbReference type="SUPFAM" id="SSF48425">
    <property type="entry name" value="Sec7 domain"/>
    <property type="match status" value="1"/>
</dbReference>
<comment type="caution">
    <text evidence="3">The sequence shown here is derived from an EMBL/GenBank/DDBJ whole genome shotgun (WGS) entry which is preliminary data.</text>
</comment>
<feature type="compositionally biased region" description="Low complexity" evidence="1">
    <location>
        <begin position="219"/>
        <end position="232"/>
    </location>
</feature>
<feature type="compositionally biased region" description="Low complexity" evidence="1">
    <location>
        <begin position="1613"/>
        <end position="1629"/>
    </location>
</feature>
<evidence type="ECO:0000313" key="3">
    <source>
        <dbReference type="EMBL" id="KAJ3172838.1"/>
    </source>
</evidence>
<feature type="compositionally biased region" description="Polar residues" evidence="1">
    <location>
        <begin position="1037"/>
        <end position="1053"/>
    </location>
</feature>
<feature type="compositionally biased region" description="Basic and acidic residues" evidence="1">
    <location>
        <begin position="987"/>
        <end position="1000"/>
    </location>
</feature>
<sequence length="1665" mass="179107">MADGARLAVDVNSSHSEYSEAKVAASKQQQQQLSANDPLPPPPLYALPPLQTVPTDGVTLSQPYSFASSSFSPVSPQSQRQSQSLPPSHSPLVQSPLHSPPPPAHSSDPANPFRHPTPLKLPAPVTSPLRAVSWSPNAPTRNSRFLTLDVGKPLSIDIPPWLLSDMEKSTADAATGSRDRRIAANTDGKGRPRSLSVPSNRSLPLSGSGESADEKSNHDGTSPTPSSSPDSGNVVSGARLARSRSAPAKRSDMGGDSDSLSSREEHAAKAPISEPKTSRHSDEPLASTPRHFFADSPVLASPPISLAALEASPSKNRRSRRSSAQSANGSPKLPALHHEPTKSPIEGLGSPDSDSASLQGHVSHAETEEGELVHQAPHAADIRESDRHAAEPSDPKKGKFWTGIKRSVSDNIAKLRPSRSTLDFRNLPASRIDVKSPQVANFAVPRMRDISQEPENPETDPLRIQTSSSSSHREPRSGTNSPGGLAALPPAPLSKRTSVSSLSSAIGRASPAVSYTDRRPSRSGASVNMPHPYSLPPLSPHASAPRPLLTTGSGETSPHISPESCDDLEPEQFAQLLKDHKEANLDKATGAVSIPKRSSSYIGSQPASAIGDAGGEPSSPTHSSSRGTPIGSPNPRSSSVSPIVLSAIPLAETPDRTNTDSEGLRHSRPPLPPFEETEQRIVLERTTWVANDAVRSTTGTLDLGLTADPASGGAEVRSTQSIPPGTYKEMDPVLVGQLLWKEALPEITYDRISEVIGKGNDFSRAILASYMDCFDFGNQEIDEAFRTLASHLLVTGESQVLSRIFDSFARKWWECNPQAWHVYLGWDIVEGIINSVMMLNTDHHVANSVARGKRIPKKRWVTNTLDHLTEMARKNKWIDTSPEGKDPARIWGRDMEGILRRVFDRTAKSPLPQRQVPKISLDSSGNESVSPEYQSPSSPGYSLHTPRMHRDASSLSLASTLSTGTMFSVADSSTGAKRRALHSLGFRRKEERHTDSRLSFHESFSNPHTRSLDSQLNLTNSITPADTLTIGRHSVNGVPSKQQDKLMTSSDPSPLSPRKQRSIPRAPSTGEIQIEGQLIRKHLTDANDVKAKHRQWIKTECALKLDQQAGTLELVMEKLEKDTTGFAAENESIPMSRTGTGDSLGTRSMHGDRGRTGAERPLPRLREPLPSFNLLHSLATPLPPPGHSAMRPHVFTLRLSEGSIYLFHGINAEVVKDWVRTINIWAARKSKEPLTGSGGNAEYGWGLLSWDRAQRQERDRLERNLALSESMVPRPGSAPSSAVFNPVAGTLSPLNAGGPKYAASMRSFASAASVDSGRSAVTVSGTTSAGSSGSKIEADKELAKRLKRQKLLDWLPPVPLGKIMSNLPEAQQQRVWERQQELVLREIEEHSGYRDGLDKLYAGHPNLKQKAQANWQRKQRWLMREYEKYCTYGQLLAESVAVAAAVVLAGDAAETADLEKPLPASPLQRTLSKNRRWSIGPASGYSPDRDATLDHPLTSPTRQASSPQSALSAATIATSPPAAAANMASPSLCNLPPFKPNAGASKPPLPPASPPASPEEKSRATGSLDVIRETASDDSNGPAVKMGGSGGDTVSLSDNESMASETRPRARRGSLGSLLSSSPSKRAPSTPVNFRYLPPPAPSGRTSKDSERSFRTAETGDSAEV</sequence>
<evidence type="ECO:0000259" key="2">
    <source>
        <dbReference type="PROSITE" id="PS50190"/>
    </source>
</evidence>
<evidence type="ECO:0000313" key="4">
    <source>
        <dbReference type="Proteomes" id="UP001212152"/>
    </source>
</evidence>
<dbReference type="EMBL" id="JADGJQ010000074">
    <property type="protein sequence ID" value="KAJ3172838.1"/>
    <property type="molecule type" value="Genomic_DNA"/>
</dbReference>
<feature type="region of interest" description="Disordered" evidence="1">
    <location>
        <begin position="1029"/>
        <end position="1070"/>
    </location>
</feature>
<dbReference type="InterPro" id="IPR000904">
    <property type="entry name" value="Sec7_dom"/>
</dbReference>
<feature type="compositionally biased region" description="Polar residues" evidence="1">
    <location>
        <begin position="618"/>
        <end position="627"/>
    </location>
</feature>
<dbReference type="InterPro" id="IPR041681">
    <property type="entry name" value="PH_9"/>
</dbReference>
<gene>
    <name evidence="3" type="ORF">HDU87_007761</name>
</gene>
<dbReference type="Pfam" id="PF15410">
    <property type="entry name" value="PH_9"/>
    <property type="match status" value="1"/>
</dbReference>
<dbReference type="Gene3D" id="2.30.29.30">
    <property type="entry name" value="Pleckstrin-homology domain (PH domain)/Phosphotyrosine-binding domain (PTB)"/>
    <property type="match status" value="1"/>
</dbReference>